<evidence type="ECO:0000313" key="11">
    <source>
        <dbReference type="EMBL" id="MDF0749719.1"/>
    </source>
</evidence>
<dbReference type="Pfam" id="PF07732">
    <property type="entry name" value="Cu-oxidase_3"/>
    <property type="match status" value="1"/>
</dbReference>
<organism evidence="11 12">
    <name type="scientific">Marinobacter iranensis</name>
    <dbReference type="NCBI Taxonomy" id="2962607"/>
    <lineage>
        <taxon>Bacteria</taxon>
        <taxon>Pseudomonadati</taxon>
        <taxon>Pseudomonadota</taxon>
        <taxon>Gammaproteobacteria</taxon>
        <taxon>Pseudomonadales</taxon>
        <taxon>Marinobacteraceae</taxon>
        <taxon>Marinobacter</taxon>
    </lineage>
</organism>
<evidence type="ECO:0000256" key="4">
    <source>
        <dbReference type="ARBA" id="ARBA00038978"/>
    </source>
</evidence>
<evidence type="ECO:0000259" key="10">
    <source>
        <dbReference type="Pfam" id="PF07732"/>
    </source>
</evidence>
<protein>
    <recommendedName>
        <fullName evidence="5">Multicopper oxidase CueO</fullName>
        <ecNumber evidence="4">1.16.3.4</ecNumber>
    </recommendedName>
    <alternativeName>
        <fullName evidence="6">Copper efflux oxidase</fullName>
    </alternativeName>
    <alternativeName>
        <fullName evidence="7">Cuprous oxidase</fullName>
    </alternativeName>
</protein>
<sequence length="522" mass="57778">MSRKSVHRRTVLQAMAGTGILLTLSPGFLLTGCDGGVKATESGALGLDSEEYDVELNLRATSDSVPILPGAPSEVWRYRVELLKGPESTLSENPDSYLGPTIRLRRGQTVKIHIHNELPEDTTVHWHGLHVPSDVDGQPRLPIRPGETMTVGFEVLDRAGLFWYHSHAHGEQGGRVGFQSYAGLAGLLIVEDDEELGLKLPIGENELLLVLQDRTFTGTNELVYLDGGMGAMMDRMRGFLGDQILVNGAPPATRKVATRPYRVRVLNGSNARIYKLAWSDGRPVTIIGADGGLFENPEDKPYATLAPAQRLDIWVDLSDSRLGSTLELISGSYEAGMMGGMGMMGNSGLPAGSQFNLMALKVTESVDTAETLPVQLALERKRIPITDATRIRQFELSHVMMQGFAINGRRFDRTNVADDERVRLGDTEIWEFRNRTPMPHPMHVHGLQFNVIGRDANGNRRGWSGLTQGLVDSGWHDTVLVMPGETVQFAMKFERFDGLYIYHCHNMEHEDTGMMRYFQVQG</sequence>
<keyword evidence="2" id="KW-0479">Metal-binding</keyword>
<dbReference type="InterPro" id="IPR011706">
    <property type="entry name" value="Cu-oxidase_C"/>
</dbReference>
<dbReference type="EC" id="1.16.3.4" evidence="4"/>
<proteinExistence type="predicted"/>
<evidence type="ECO:0000256" key="6">
    <source>
        <dbReference type="ARBA" id="ARBA00042896"/>
    </source>
</evidence>
<dbReference type="PROSITE" id="PS00079">
    <property type="entry name" value="MULTICOPPER_OXIDASE1"/>
    <property type="match status" value="1"/>
</dbReference>
<dbReference type="InterPro" id="IPR011707">
    <property type="entry name" value="Cu-oxidase-like_N"/>
</dbReference>
<name>A0ABT5Y822_9GAMM</name>
<dbReference type="InterPro" id="IPR045087">
    <property type="entry name" value="Cu-oxidase_fam"/>
</dbReference>
<dbReference type="RefSeq" id="WP_275705213.1">
    <property type="nucleotide sequence ID" value="NZ_JANCMW010000002.1"/>
</dbReference>
<accession>A0ABT5Y822</accession>
<dbReference type="PROSITE" id="PS51318">
    <property type="entry name" value="TAT"/>
    <property type="match status" value="1"/>
</dbReference>
<dbReference type="InterPro" id="IPR033138">
    <property type="entry name" value="Cu_oxidase_CS"/>
</dbReference>
<evidence type="ECO:0000256" key="2">
    <source>
        <dbReference type="ARBA" id="ARBA00022723"/>
    </source>
</evidence>
<reference evidence="11" key="1">
    <citation type="submission" date="2022-07" db="EMBL/GenBank/DDBJ databases">
        <title>Marinobacter iranensis a new bacterium isolate from a hipersaline lake in Iran.</title>
        <authorList>
            <person name="Mohammad A.M.A."/>
            <person name="Cristina S.-P."/>
            <person name="Antonio V."/>
        </authorList>
    </citation>
    <scope>NUCLEOTIDE SEQUENCE</scope>
    <source>
        <strain evidence="11">71-i</strain>
    </source>
</reference>
<gene>
    <name evidence="11" type="ORF">NLU14_05705</name>
</gene>
<comment type="caution">
    <text evidence="11">The sequence shown here is derived from an EMBL/GenBank/DDBJ whole genome shotgun (WGS) entry which is preliminary data.</text>
</comment>
<comment type="subunit">
    <text evidence="1">Monomer.</text>
</comment>
<dbReference type="Pfam" id="PF07731">
    <property type="entry name" value="Cu-oxidase_2"/>
    <property type="match status" value="1"/>
</dbReference>
<dbReference type="PROSITE" id="PS00080">
    <property type="entry name" value="MULTICOPPER_OXIDASE2"/>
    <property type="match status" value="1"/>
</dbReference>
<dbReference type="SUPFAM" id="SSF49503">
    <property type="entry name" value="Cupredoxins"/>
    <property type="match status" value="3"/>
</dbReference>
<feature type="domain" description="Plastocyanin-like" evidence="10">
    <location>
        <begin position="84"/>
        <end position="194"/>
    </location>
</feature>
<evidence type="ECO:0000313" key="12">
    <source>
        <dbReference type="Proteomes" id="UP001143391"/>
    </source>
</evidence>
<dbReference type="Proteomes" id="UP001143391">
    <property type="component" value="Unassembled WGS sequence"/>
</dbReference>
<dbReference type="EMBL" id="JANCMW010000002">
    <property type="protein sequence ID" value="MDF0749719.1"/>
    <property type="molecule type" value="Genomic_DNA"/>
</dbReference>
<dbReference type="PANTHER" id="PTHR48267:SF1">
    <property type="entry name" value="BILIRUBIN OXIDASE"/>
    <property type="match status" value="1"/>
</dbReference>
<dbReference type="Gene3D" id="2.60.40.420">
    <property type="entry name" value="Cupredoxins - blue copper proteins"/>
    <property type="match status" value="3"/>
</dbReference>
<evidence type="ECO:0000259" key="9">
    <source>
        <dbReference type="Pfam" id="PF07731"/>
    </source>
</evidence>
<evidence type="ECO:0000256" key="7">
    <source>
        <dbReference type="ARBA" id="ARBA00043090"/>
    </source>
</evidence>
<feature type="domain" description="Plastocyanin-like" evidence="9">
    <location>
        <begin position="394"/>
        <end position="521"/>
    </location>
</feature>
<evidence type="ECO:0000256" key="8">
    <source>
        <dbReference type="ARBA" id="ARBA00048092"/>
    </source>
</evidence>
<keyword evidence="12" id="KW-1185">Reference proteome</keyword>
<keyword evidence="3" id="KW-0560">Oxidoreductase</keyword>
<dbReference type="InterPro" id="IPR008972">
    <property type="entry name" value="Cupredoxin"/>
</dbReference>
<dbReference type="PROSITE" id="PS51257">
    <property type="entry name" value="PROKAR_LIPOPROTEIN"/>
    <property type="match status" value="1"/>
</dbReference>
<evidence type="ECO:0000256" key="5">
    <source>
        <dbReference type="ARBA" id="ARBA00041027"/>
    </source>
</evidence>
<comment type="catalytic activity">
    <reaction evidence="8">
        <text>4 Cu(+) + O2 + 4 H(+) = 4 Cu(2+) + 2 H2O</text>
        <dbReference type="Rhea" id="RHEA:30083"/>
        <dbReference type="ChEBI" id="CHEBI:15377"/>
        <dbReference type="ChEBI" id="CHEBI:15378"/>
        <dbReference type="ChEBI" id="CHEBI:15379"/>
        <dbReference type="ChEBI" id="CHEBI:29036"/>
        <dbReference type="ChEBI" id="CHEBI:49552"/>
        <dbReference type="EC" id="1.16.3.4"/>
    </reaction>
    <physiologicalReaction direction="left-to-right" evidence="8">
        <dbReference type="Rhea" id="RHEA:30084"/>
    </physiologicalReaction>
</comment>
<evidence type="ECO:0000256" key="1">
    <source>
        <dbReference type="ARBA" id="ARBA00011245"/>
    </source>
</evidence>
<dbReference type="InterPro" id="IPR006311">
    <property type="entry name" value="TAT_signal"/>
</dbReference>
<evidence type="ECO:0000256" key="3">
    <source>
        <dbReference type="ARBA" id="ARBA00023002"/>
    </source>
</evidence>
<dbReference type="PANTHER" id="PTHR48267">
    <property type="entry name" value="CUPREDOXIN SUPERFAMILY PROTEIN"/>
    <property type="match status" value="1"/>
</dbReference>
<dbReference type="InterPro" id="IPR002355">
    <property type="entry name" value="Cu_oxidase_Cu_BS"/>
</dbReference>